<feature type="region of interest" description="Disordered" evidence="1">
    <location>
        <begin position="146"/>
        <end position="174"/>
    </location>
</feature>
<evidence type="ECO:0000313" key="2">
    <source>
        <dbReference type="EMBL" id="CAG8719807.1"/>
    </source>
</evidence>
<dbReference type="EMBL" id="CAJVPY010010554">
    <property type="protein sequence ID" value="CAG8719807.1"/>
    <property type="molecule type" value="Genomic_DNA"/>
</dbReference>
<protein>
    <submittedName>
        <fullName evidence="2">24126_t:CDS:1</fullName>
    </submittedName>
</protein>
<reference evidence="2" key="1">
    <citation type="submission" date="2021-06" db="EMBL/GenBank/DDBJ databases">
        <authorList>
            <person name="Kallberg Y."/>
            <person name="Tangrot J."/>
            <person name="Rosling A."/>
        </authorList>
    </citation>
    <scope>NUCLEOTIDE SEQUENCE</scope>
    <source>
        <strain evidence="2">MA453B</strain>
    </source>
</reference>
<dbReference type="Proteomes" id="UP000789405">
    <property type="component" value="Unassembled WGS sequence"/>
</dbReference>
<comment type="caution">
    <text evidence="2">The sequence shown here is derived from an EMBL/GenBank/DDBJ whole genome shotgun (WGS) entry which is preliminary data.</text>
</comment>
<proteinExistence type="predicted"/>
<organism evidence="2 3">
    <name type="scientific">Dentiscutata erythropus</name>
    <dbReference type="NCBI Taxonomy" id="1348616"/>
    <lineage>
        <taxon>Eukaryota</taxon>
        <taxon>Fungi</taxon>
        <taxon>Fungi incertae sedis</taxon>
        <taxon>Mucoromycota</taxon>
        <taxon>Glomeromycotina</taxon>
        <taxon>Glomeromycetes</taxon>
        <taxon>Diversisporales</taxon>
        <taxon>Gigasporaceae</taxon>
        <taxon>Dentiscutata</taxon>
    </lineage>
</organism>
<evidence type="ECO:0000256" key="1">
    <source>
        <dbReference type="SAM" id="MobiDB-lite"/>
    </source>
</evidence>
<accession>A0A9N9I435</accession>
<sequence>MASSPQFSSSTASSSKSSSPTALLQSSISFPQSSLISFSPMPSSNHLKMVKEELKTFKNPSTTSLRMILKYPLPRSKLVEEESEIGAKNQLESQVPKRKKRKTMPFSQLLTSEMSLKLLKDAEEDAEKKANEIKRKKEIAAQKRIEQEAKKEQAEKAKKENQLIEEKKKKKSFR</sequence>
<keyword evidence="3" id="KW-1185">Reference proteome</keyword>
<dbReference type="OrthoDB" id="2471798at2759"/>
<feature type="region of interest" description="Disordered" evidence="1">
    <location>
        <begin position="1"/>
        <end position="23"/>
    </location>
</feature>
<gene>
    <name evidence="2" type="ORF">DERYTH_LOCUS14231</name>
</gene>
<name>A0A9N9I435_9GLOM</name>
<feature type="compositionally biased region" description="Basic and acidic residues" evidence="1">
    <location>
        <begin position="146"/>
        <end position="167"/>
    </location>
</feature>
<evidence type="ECO:0000313" key="3">
    <source>
        <dbReference type="Proteomes" id="UP000789405"/>
    </source>
</evidence>
<dbReference type="AlphaFoldDB" id="A0A9N9I435"/>